<dbReference type="FunFam" id="3.40.50.11720:FF:000001">
    <property type="entry name" value="3-deoxy-D-manno-octulosonic acid transferase"/>
    <property type="match status" value="1"/>
</dbReference>
<evidence type="ECO:0000313" key="14">
    <source>
        <dbReference type="EMBL" id="GFE84054.1"/>
    </source>
</evidence>
<dbReference type="EMBL" id="BLJN01000007">
    <property type="protein sequence ID" value="GFE84054.1"/>
    <property type="molecule type" value="Genomic_DNA"/>
</dbReference>
<feature type="domain" description="3-deoxy-D-manno-octulosonic-acid transferase N-terminal" evidence="13">
    <location>
        <begin position="34"/>
        <end position="212"/>
    </location>
</feature>
<evidence type="ECO:0000256" key="8">
    <source>
        <dbReference type="ARBA" id="ARBA00031445"/>
    </source>
</evidence>
<evidence type="ECO:0000313" key="15">
    <source>
        <dbReference type="Proteomes" id="UP000445000"/>
    </source>
</evidence>
<evidence type="ECO:0000256" key="2">
    <source>
        <dbReference type="ARBA" id="ARBA00004713"/>
    </source>
</evidence>
<evidence type="ECO:0000256" key="12">
    <source>
        <dbReference type="RuleBase" id="RU365103"/>
    </source>
</evidence>
<feature type="site" description="Transition state stabilizer" evidence="11">
    <location>
        <position position="133"/>
    </location>
</feature>
<dbReference type="GO" id="GO:0009244">
    <property type="term" value="P:lipopolysaccharide core region biosynthetic process"/>
    <property type="evidence" value="ECO:0007669"/>
    <property type="project" value="UniProtKB-UniRule"/>
</dbReference>
<dbReference type="InterPro" id="IPR038107">
    <property type="entry name" value="Glycos_transf_N_sf"/>
</dbReference>
<evidence type="ECO:0000256" key="9">
    <source>
        <dbReference type="ARBA" id="ARBA00049183"/>
    </source>
</evidence>
<keyword evidence="7" id="KW-0735">Signal-anchor</keyword>
<feature type="site" description="Transition state stabilizer" evidence="11">
    <location>
        <position position="209"/>
    </location>
</feature>
<dbReference type="Gene3D" id="3.40.50.11720">
    <property type="entry name" value="3-Deoxy-D-manno-octulosonic-acid transferase, N-terminal domain"/>
    <property type="match status" value="1"/>
</dbReference>
<dbReference type="EC" id="2.4.99.12" evidence="4 12"/>
<comment type="pathway">
    <text evidence="2 12">Bacterial outer membrane biogenesis; LPS core biosynthesis.</text>
</comment>
<evidence type="ECO:0000259" key="13">
    <source>
        <dbReference type="Pfam" id="PF04413"/>
    </source>
</evidence>
<dbReference type="PANTHER" id="PTHR42755">
    <property type="entry name" value="3-DEOXY-MANNO-OCTULOSONATE CYTIDYLYLTRANSFERASE"/>
    <property type="match status" value="1"/>
</dbReference>
<dbReference type="InterPro" id="IPR007507">
    <property type="entry name" value="Glycos_transf_N"/>
</dbReference>
<dbReference type="FunFam" id="3.40.50.2000:FF:000032">
    <property type="entry name" value="3-deoxy-D-manno-octulosonic acid transferase"/>
    <property type="match status" value="1"/>
</dbReference>
<keyword evidence="15" id="KW-1185">Reference proteome</keyword>
<dbReference type="Proteomes" id="UP000445000">
    <property type="component" value="Unassembled WGS sequence"/>
</dbReference>
<dbReference type="PANTHER" id="PTHR42755:SF1">
    <property type="entry name" value="3-DEOXY-D-MANNO-OCTULOSONIC ACID TRANSFERASE, MITOCHONDRIAL-RELATED"/>
    <property type="match status" value="1"/>
</dbReference>
<evidence type="ECO:0000256" key="7">
    <source>
        <dbReference type="ARBA" id="ARBA00022968"/>
    </source>
</evidence>
<dbReference type="GO" id="GO:0043842">
    <property type="term" value="F:Kdo transferase activity"/>
    <property type="evidence" value="ECO:0007669"/>
    <property type="project" value="UniProtKB-EC"/>
</dbReference>
<organism evidence="14 15">
    <name type="scientific">Steroidobacter agaridevorans</name>
    <dbReference type="NCBI Taxonomy" id="2695856"/>
    <lineage>
        <taxon>Bacteria</taxon>
        <taxon>Pseudomonadati</taxon>
        <taxon>Pseudomonadota</taxon>
        <taxon>Gammaproteobacteria</taxon>
        <taxon>Steroidobacterales</taxon>
        <taxon>Steroidobacteraceae</taxon>
        <taxon>Steroidobacter</taxon>
    </lineage>
</organism>
<accession>A0A829YKU7</accession>
<dbReference type="NCBIfam" id="NF004388">
    <property type="entry name" value="PRK05749.1-4"/>
    <property type="match status" value="1"/>
</dbReference>
<feature type="active site" description="Proton acceptor" evidence="10">
    <location>
        <position position="63"/>
    </location>
</feature>
<dbReference type="InterPro" id="IPR039901">
    <property type="entry name" value="Kdotransferase"/>
</dbReference>
<reference evidence="15" key="1">
    <citation type="submission" date="2020-01" db="EMBL/GenBank/DDBJ databases">
        <title>'Steroidobacter agaridevorans' sp. nov., agar-degrading bacteria isolated from rhizosphere soils.</title>
        <authorList>
            <person name="Ikenaga M."/>
            <person name="Kataoka M."/>
            <person name="Murouchi A."/>
            <person name="Katsuragi S."/>
            <person name="Sakai M."/>
        </authorList>
    </citation>
    <scope>NUCLEOTIDE SEQUENCE [LARGE SCALE GENOMIC DNA]</scope>
    <source>
        <strain evidence="15">YU21-B</strain>
    </source>
</reference>
<gene>
    <name evidence="14" type="primary">kdtA</name>
    <name evidence="14" type="ORF">GCM10011487_60540</name>
</gene>
<keyword evidence="6 12" id="KW-0808">Transferase</keyword>
<evidence type="ECO:0000256" key="11">
    <source>
        <dbReference type="PIRSR" id="PIRSR639901-2"/>
    </source>
</evidence>
<comment type="caution">
    <text evidence="14">The sequence shown here is derived from an EMBL/GenBank/DDBJ whole genome shotgun (WGS) entry which is preliminary data.</text>
</comment>
<sequence length="429" mass="46698">MLRSVYTALLYVFAPIALAATALRGLRDPAYRDRLSERLGFTQAFQPGSGIRPLWIHAVSVGEVQAAAPLIRALLKKYPQHSLLITTATPTGAQRVRALFGDSVRHAYLPYDLPGAVRRFLDRVRPSLAIVMEREIWPNLFSECERRRIPILLASARISERSAVRHRKFATLFRDALSGNVTVAAQTSQDAERYRSIGAQRVLVTGNVKFDIEVPQAAREAGETLRAAQFANRPVWVAGSTHDGEEQQILAAHRAVTASRSDALLVLVPRHPNRFDAVRAWLKSEQVEFASRSRNESVTPATSVLLVDTLGELMMFYAAADIAFVGGSLIATVGGHNLLEPAVLERPVLVGPHNFNAPDIAQLMIESGAAREVSSSERLAAAVLELCANPAARADMGAKANAIVTANRGALSRVMELIEPLLQAPSQTT</sequence>
<keyword evidence="12" id="KW-1003">Cell membrane</keyword>
<dbReference type="Gene3D" id="3.40.50.2000">
    <property type="entry name" value="Glycogen Phosphorylase B"/>
    <property type="match status" value="1"/>
</dbReference>
<dbReference type="UniPathway" id="UPA00958"/>
<keyword evidence="12" id="KW-0472">Membrane</keyword>
<evidence type="ECO:0000256" key="1">
    <source>
        <dbReference type="ARBA" id="ARBA00004388"/>
    </source>
</evidence>
<evidence type="ECO:0000256" key="10">
    <source>
        <dbReference type="PIRSR" id="PIRSR639901-1"/>
    </source>
</evidence>
<keyword evidence="12" id="KW-0448">Lipopolysaccharide biosynthesis</keyword>
<dbReference type="SUPFAM" id="SSF53756">
    <property type="entry name" value="UDP-Glycosyltransferase/glycogen phosphorylase"/>
    <property type="match status" value="1"/>
</dbReference>
<name>A0A829YKU7_9GAMM</name>
<evidence type="ECO:0000256" key="3">
    <source>
        <dbReference type="ARBA" id="ARBA00006380"/>
    </source>
</evidence>
<dbReference type="AlphaFoldDB" id="A0A829YKU7"/>
<comment type="function">
    <text evidence="12">Involved in lipopolysaccharide (LPS) biosynthesis. Catalyzes the transfer of 3-deoxy-D-manno-octulosonate (Kdo) residue(s) from CMP-Kdo to lipid IV(A), the tetraacyldisaccharide-1,4'-bisphosphate precursor of lipid A.</text>
</comment>
<keyword evidence="7" id="KW-0812">Transmembrane</keyword>
<dbReference type="Pfam" id="PF04413">
    <property type="entry name" value="Glycos_transf_N"/>
    <property type="match status" value="1"/>
</dbReference>
<protein>
    <recommendedName>
        <fullName evidence="5 12">3-deoxy-D-manno-octulosonic acid transferase</fullName>
        <shortName evidence="12">Kdo transferase</shortName>
        <ecNumber evidence="4 12">2.4.99.12</ecNumber>
    </recommendedName>
    <alternativeName>
        <fullName evidence="8 12">Lipid IV(A) 3-deoxy-D-manno-octulosonic acid transferase</fullName>
    </alternativeName>
</protein>
<dbReference type="GO" id="GO:0005886">
    <property type="term" value="C:plasma membrane"/>
    <property type="evidence" value="ECO:0007669"/>
    <property type="project" value="UniProtKB-SubCell"/>
</dbReference>
<evidence type="ECO:0000256" key="6">
    <source>
        <dbReference type="ARBA" id="ARBA00022679"/>
    </source>
</evidence>
<dbReference type="GO" id="GO:0009245">
    <property type="term" value="P:lipid A biosynthetic process"/>
    <property type="evidence" value="ECO:0007669"/>
    <property type="project" value="TreeGrafter"/>
</dbReference>
<evidence type="ECO:0000256" key="4">
    <source>
        <dbReference type="ARBA" id="ARBA00012621"/>
    </source>
</evidence>
<evidence type="ECO:0000256" key="5">
    <source>
        <dbReference type="ARBA" id="ARBA00019077"/>
    </source>
</evidence>
<comment type="similarity">
    <text evidence="3">Belongs to the glycosyltransferase group 1 family. Glycosyltransferase 30 subfamily.</text>
</comment>
<comment type="catalytic activity">
    <reaction evidence="9 12">
        <text>lipid IVA (E. coli) + CMP-3-deoxy-beta-D-manno-octulosonate = alpha-Kdo-(2-&gt;6)-lipid IVA (E. coli) + CMP + H(+)</text>
        <dbReference type="Rhea" id="RHEA:28066"/>
        <dbReference type="ChEBI" id="CHEBI:15378"/>
        <dbReference type="ChEBI" id="CHEBI:58603"/>
        <dbReference type="ChEBI" id="CHEBI:60364"/>
        <dbReference type="ChEBI" id="CHEBI:60377"/>
        <dbReference type="ChEBI" id="CHEBI:85987"/>
        <dbReference type="EC" id="2.4.99.12"/>
    </reaction>
</comment>
<dbReference type="RefSeq" id="WP_161815648.1">
    <property type="nucleotide sequence ID" value="NZ_BLJN01000007.1"/>
</dbReference>
<comment type="subcellular location">
    <subcellularLocation>
        <location evidence="1">Cell inner membrane</location>
        <topology evidence="1">Single-pass membrane protein</topology>
        <orientation evidence="1">Cytoplasmic side</orientation>
    </subcellularLocation>
    <subcellularLocation>
        <location evidence="12">Cell membrane</location>
    </subcellularLocation>
</comment>
<proteinExistence type="inferred from homology"/>